<evidence type="ECO:0000256" key="2">
    <source>
        <dbReference type="ARBA" id="ARBA00007342"/>
    </source>
</evidence>
<evidence type="ECO:0000256" key="6">
    <source>
        <dbReference type="ARBA" id="ARBA00022723"/>
    </source>
</evidence>
<dbReference type="PANTHER" id="PTHR39453:SF1">
    <property type="entry name" value="PHOSPHATE PROPANOYLTRANSFERASE"/>
    <property type="match status" value="1"/>
</dbReference>
<evidence type="ECO:0000256" key="10">
    <source>
        <dbReference type="PIRNR" id="PIRNR010130"/>
    </source>
</evidence>
<evidence type="ECO:0000256" key="4">
    <source>
        <dbReference type="ARBA" id="ARBA00020837"/>
    </source>
</evidence>
<dbReference type="EC" id="2.3.1.222" evidence="3 10"/>
<evidence type="ECO:0000313" key="11">
    <source>
        <dbReference type="EMBL" id="SET49353.1"/>
    </source>
</evidence>
<organism evidence="11 12">
    <name type="scientific">Natronincola peptidivorans</name>
    <dbReference type="NCBI Taxonomy" id="426128"/>
    <lineage>
        <taxon>Bacteria</taxon>
        <taxon>Bacillati</taxon>
        <taxon>Bacillota</taxon>
        <taxon>Clostridia</taxon>
        <taxon>Peptostreptococcales</taxon>
        <taxon>Natronincolaceae</taxon>
        <taxon>Natronincola</taxon>
    </lineage>
</organism>
<dbReference type="GO" id="GO:0046872">
    <property type="term" value="F:metal ion binding"/>
    <property type="evidence" value="ECO:0007669"/>
    <property type="project" value="UniProtKB-KW"/>
</dbReference>
<dbReference type="PANTHER" id="PTHR39453">
    <property type="entry name" value="PHOSPHATE PROPANOYLTRANSFERASE"/>
    <property type="match status" value="1"/>
</dbReference>
<dbReference type="UniPathway" id="UPA00621"/>
<evidence type="ECO:0000256" key="7">
    <source>
        <dbReference type="ARBA" id="ARBA00022833"/>
    </source>
</evidence>
<dbReference type="STRING" id="426128.SAMN05660297_02566"/>
<evidence type="ECO:0000256" key="5">
    <source>
        <dbReference type="ARBA" id="ARBA00022679"/>
    </source>
</evidence>
<dbReference type="AlphaFoldDB" id="A0A1I0EUT2"/>
<dbReference type="Pfam" id="PF06130">
    <property type="entry name" value="PTAC"/>
    <property type="match status" value="1"/>
</dbReference>
<evidence type="ECO:0000256" key="8">
    <source>
        <dbReference type="ARBA" id="ARBA00023315"/>
    </source>
</evidence>
<comment type="function">
    <text evidence="10">Involved in 1,2-propanediol (1,2-PD) degradation by catalyzing the conversion of propanoyl-CoA to propanoyl-phosphate.</text>
</comment>
<keyword evidence="12" id="KW-1185">Reference proteome</keyword>
<evidence type="ECO:0000256" key="1">
    <source>
        <dbReference type="ARBA" id="ARBA00001947"/>
    </source>
</evidence>
<gene>
    <name evidence="11" type="ORF">SAMN05660297_02566</name>
</gene>
<dbReference type="Proteomes" id="UP000199568">
    <property type="component" value="Unassembled WGS sequence"/>
</dbReference>
<comment type="catalytic activity">
    <reaction evidence="9 10">
        <text>propanoyl-CoA + phosphate = propanoyl phosphate + CoA</text>
        <dbReference type="Rhea" id="RHEA:28046"/>
        <dbReference type="ChEBI" id="CHEBI:43474"/>
        <dbReference type="ChEBI" id="CHEBI:57287"/>
        <dbReference type="ChEBI" id="CHEBI:57392"/>
        <dbReference type="ChEBI" id="CHEBI:58933"/>
        <dbReference type="EC" id="2.3.1.222"/>
    </reaction>
</comment>
<proteinExistence type="inferred from homology"/>
<comment type="cofactor">
    <cofactor evidence="1">
        <name>Zn(2+)</name>
        <dbReference type="ChEBI" id="CHEBI:29105"/>
    </cofactor>
</comment>
<protein>
    <recommendedName>
        <fullName evidence="4 10">Phosphate propanoyltransferase</fullName>
        <ecNumber evidence="3 10">2.3.1.222</ecNumber>
    </recommendedName>
</protein>
<keyword evidence="6" id="KW-0479">Metal-binding</keyword>
<evidence type="ECO:0000256" key="3">
    <source>
        <dbReference type="ARBA" id="ARBA00012206"/>
    </source>
</evidence>
<sequence>MEEIQVNTILHRVLEKIKKDLYIPIEISARHVHLSKEDIKLLFGEEGKLTKKKNLSQPGQYQYNERIMLIGPKGVINNVAILGPPRNDTQIEISKTDAITLGIRPPVRESGDLIGSESLLIATSNGAVKVKEGVIIAQRHIHMNPEDAERFKVEDNKKVKIKVISERPVIFEDVKVRVGENYCLNMHIDHDEANAIGFTSDTLGRILL</sequence>
<dbReference type="OrthoDB" id="9784365at2"/>
<reference evidence="11 12" key="1">
    <citation type="submission" date="2016-10" db="EMBL/GenBank/DDBJ databases">
        <authorList>
            <person name="de Groot N.N."/>
        </authorList>
    </citation>
    <scope>NUCLEOTIDE SEQUENCE [LARGE SCALE GENOMIC DNA]</scope>
    <source>
        <strain evidence="11 12">DSM 18979</strain>
    </source>
</reference>
<dbReference type="EMBL" id="FOHU01000012">
    <property type="protein sequence ID" value="SET49353.1"/>
    <property type="molecule type" value="Genomic_DNA"/>
</dbReference>
<dbReference type="NCBIfam" id="NF011652">
    <property type="entry name" value="PRK15070.1"/>
    <property type="match status" value="1"/>
</dbReference>
<evidence type="ECO:0000256" key="9">
    <source>
        <dbReference type="ARBA" id="ARBA00047589"/>
    </source>
</evidence>
<keyword evidence="8 10" id="KW-0012">Acyltransferase</keyword>
<keyword evidence="7" id="KW-0862">Zinc</keyword>
<comment type="pathway">
    <text evidence="10">Polyol metabolism; 1,2-propanediol degradation.</text>
</comment>
<evidence type="ECO:0000313" key="12">
    <source>
        <dbReference type="Proteomes" id="UP000199568"/>
    </source>
</evidence>
<dbReference type="InterPro" id="IPR008300">
    <property type="entry name" value="PTAC"/>
</dbReference>
<comment type="similarity">
    <text evidence="2 10">Belongs to the PduL family.</text>
</comment>
<dbReference type="RefSeq" id="WP_090444707.1">
    <property type="nucleotide sequence ID" value="NZ_FOHU01000012.1"/>
</dbReference>
<name>A0A1I0EUT2_9FIRM</name>
<keyword evidence="5 10" id="KW-0808">Transferase</keyword>
<dbReference type="GO" id="GO:0051144">
    <property type="term" value="P:1,2-propanediol catabolic process"/>
    <property type="evidence" value="ECO:0007669"/>
    <property type="project" value="UniProtKB-UniPathway"/>
</dbReference>
<accession>A0A1I0EUT2</accession>
<dbReference type="PIRSF" id="PIRSF010130">
    <property type="entry name" value="PduL"/>
    <property type="match status" value="1"/>
</dbReference>
<dbReference type="GO" id="GO:0016747">
    <property type="term" value="F:acyltransferase activity, transferring groups other than amino-acyl groups"/>
    <property type="evidence" value="ECO:0007669"/>
    <property type="project" value="InterPro"/>
</dbReference>